<dbReference type="GO" id="GO:0004672">
    <property type="term" value="F:protein kinase activity"/>
    <property type="evidence" value="ECO:0007669"/>
    <property type="project" value="InterPro"/>
</dbReference>
<evidence type="ECO:0000256" key="6">
    <source>
        <dbReference type="ARBA" id="ARBA00023136"/>
    </source>
</evidence>
<proteinExistence type="predicted"/>
<keyword evidence="5 8" id="KW-1133">Transmembrane helix</keyword>
<dbReference type="Pfam" id="PF00069">
    <property type="entry name" value="Pkinase"/>
    <property type="match status" value="1"/>
</dbReference>
<keyword evidence="6 8" id="KW-0472">Membrane</keyword>
<dbReference type="InterPro" id="IPR000719">
    <property type="entry name" value="Prot_kinase_dom"/>
</dbReference>
<reference evidence="10 11" key="1">
    <citation type="submission" date="2019-12" db="EMBL/GenBank/DDBJ databases">
        <authorList>
            <person name="Scholz U."/>
            <person name="Mascher M."/>
            <person name="Fiebig A."/>
        </authorList>
    </citation>
    <scope>NUCLEOTIDE SEQUENCE</scope>
</reference>
<dbReference type="SUPFAM" id="SSF52058">
    <property type="entry name" value="L domain-like"/>
    <property type="match status" value="1"/>
</dbReference>
<dbReference type="PANTHER" id="PTHR48007:SF38">
    <property type="entry name" value="LEUCINE-RICH REPEAT PROTEIN KINASE FAMILY PROTEIN"/>
    <property type="match status" value="1"/>
</dbReference>
<sequence>MPLPGDMPQISMGFMDGLALLMFKKYLGNTSLALSSWTHGDPCDKTRPPWAGVICTGGAVTGIRLRGKGLFGTINETAIDPLTHIRLVALKSIFLSNNRFSGVIDGDYFSDMTHLKKVWLAGNSFTGKIPPSLTKLPHLMELHLENNQFSGGLPEMNIPTLSSFNVSNNRFEGAVPAALRKFGDSAFKGNAGLCFPQAGNNSCATAAAAAASPGEDKEVRSWRAVMVGIVLGTLLLALIAGLFIIKKRRRGVFDTLGVEHGGAGLESARMPPAAGGGGQGGSERHGNSSRRTSSGGHKRHDSSSRKGSVHSKSSASSDSSELGELVLLNPEKAGTLVMADLMKAAAEVLGSSPLGTTYKVILTDGGAVAVKRLRDLHRMGKDGFEAEIRRLGRLCHPNVLPPSPTTTTRRRSSLLYALHGDRGAHHGALTWPTRLRIVRGIARGMAYLHSELAASDVPHGNLKSCNVLLGPTYEPLLIDYGLTPLVNPSQAAISMFAYRSPEAAQRRQVSPKCDVYCLGVVVLEVVTGKFPSQYLSSGMGGTDVVEWVAAAAEERREAELIDPEIAAGGGAKRSTASIERLLRIAAACTDPRPENRPSMKEAARRIEAVTVDGSIAADDDSGAAAAAPLKEGHAVLTTRLSARERSGETFGIS</sequence>
<evidence type="ECO:0000256" key="3">
    <source>
        <dbReference type="ARBA" id="ARBA00022692"/>
    </source>
</evidence>
<evidence type="ECO:0000256" key="7">
    <source>
        <dbReference type="SAM" id="MobiDB-lite"/>
    </source>
</evidence>
<feature type="transmembrane region" description="Helical" evidence="8">
    <location>
        <begin position="222"/>
        <end position="245"/>
    </location>
</feature>
<dbReference type="Gene3D" id="3.30.200.20">
    <property type="entry name" value="Phosphorylase Kinase, domain 1"/>
    <property type="match status" value="1"/>
</dbReference>
<dbReference type="Pfam" id="PF08263">
    <property type="entry name" value="LRRNT_2"/>
    <property type="match status" value="1"/>
</dbReference>
<evidence type="ECO:0000313" key="11">
    <source>
        <dbReference type="Proteomes" id="UP001189122"/>
    </source>
</evidence>
<dbReference type="Gene3D" id="3.80.10.10">
    <property type="entry name" value="Ribonuclease Inhibitor"/>
    <property type="match status" value="1"/>
</dbReference>
<dbReference type="Pfam" id="PF13855">
    <property type="entry name" value="LRR_8"/>
    <property type="match status" value="1"/>
</dbReference>
<feature type="region of interest" description="Disordered" evidence="7">
    <location>
        <begin position="264"/>
        <end position="321"/>
    </location>
</feature>
<evidence type="ECO:0000313" key="10">
    <source>
        <dbReference type="EMBL" id="CAA2625239.1"/>
    </source>
</evidence>
<evidence type="ECO:0000256" key="2">
    <source>
        <dbReference type="ARBA" id="ARBA00022614"/>
    </source>
</evidence>
<comment type="subcellular location">
    <subcellularLocation>
        <location evidence="1">Membrane</location>
    </subcellularLocation>
</comment>
<dbReference type="EMBL" id="CACRZD030000009">
    <property type="protein sequence ID" value="CAA6664626.1"/>
    <property type="molecule type" value="Genomic_DNA"/>
</dbReference>
<dbReference type="PANTHER" id="PTHR48007">
    <property type="entry name" value="LEUCINE-RICH REPEAT RECEPTOR-LIKE PROTEIN KINASE PXC1"/>
    <property type="match status" value="1"/>
</dbReference>
<dbReference type="InterPro" id="IPR001611">
    <property type="entry name" value="Leu-rich_rpt"/>
</dbReference>
<keyword evidence="2" id="KW-0433">Leucine-rich repeat</keyword>
<organism evidence="10">
    <name type="scientific">Spirodela intermedia</name>
    <name type="common">Intermediate duckweed</name>
    <dbReference type="NCBI Taxonomy" id="51605"/>
    <lineage>
        <taxon>Eukaryota</taxon>
        <taxon>Viridiplantae</taxon>
        <taxon>Streptophyta</taxon>
        <taxon>Embryophyta</taxon>
        <taxon>Tracheophyta</taxon>
        <taxon>Spermatophyta</taxon>
        <taxon>Magnoliopsida</taxon>
        <taxon>Liliopsida</taxon>
        <taxon>Araceae</taxon>
        <taxon>Lemnoideae</taxon>
        <taxon>Spirodela</taxon>
    </lineage>
</organism>
<accession>A0A7I8J335</accession>
<dbReference type="InterPro" id="IPR013210">
    <property type="entry name" value="LRR_N_plant-typ"/>
</dbReference>
<dbReference type="InterPro" id="IPR046959">
    <property type="entry name" value="PRK1-6/SRF4-like"/>
</dbReference>
<evidence type="ECO:0000256" key="1">
    <source>
        <dbReference type="ARBA" id="ARBA00004370"/>
    </source>
</evidence>
<evidence type="ECO:0000256" key="5">
    <source>
        <dbReference type="ARBA" id="ARBA00022989"/>
    </source>
</evidence>
<evidence type="ECO:0000256" key="4">
    <source>
        <dbReference type="ARBA" id="ARBA00022737"/>
    </source>
</evidence>
<feature type="domain" description="Protein kinase" evidence="9">
    <location>
        <begin position="343"/>
        <end position="609"/>
    </location>
</feature>
<evidence type="ECO:0000256" key="8">
    <source>
        <dbReference type="SAM" id="Phobius"/>
    </source>
</evidence>
<keyword evidence="3 8" id="KW-0812">Transmembrane</keyword>
<dbReference type="SUPFAM" id="SSF56112">
    <property type="entry name" value="Protein kinase-like (PK-like)"/>
    <property type="match status" value="1"/>
</dbReference>
<dbReference type="InterPro" id="IPR011009">
    <property type="entry name" value="Kinase-like_dom_sf"/>
</dbReference>
<dbReference type="Gene3D" id="1.10.510.10">
    <property type="entry name" value="Transferase(Phosphotransferase) domain 1"/>
    <property type="match status" value="1"/>
</dbReference>
<name>A0A7I8J335_SPIIN</name>
<gene>
    <name evidence="10" type="ORF">SI7747_09011016</name>
</gene>
<feature type="compositionally biased region" description="Low complexity" evidence="7">
    <location>
        <begin position="310"/>
        <end position="320"/>
    </location>
</feature>
<keyword evidence="11" id="KW-1185">Reference proteome</keyword>
<dbReference type="PROSITE" id="PS50011">
    <property type="entry name" value="PROTEIN_KINASE_DOM"/>
    <property type="match status" value="1"/>
</dbReference>
<dbReference type="InterPro" id="IPR032675">
    <property type="entry name" value="LRR_dom_sf"/>
</dbReference>
<keyword evidence="4" id="KW-0677">Repeat</keyword>
<dbReference type="GO" id="GO:0005524">
    <property type="term" value="F:ATP binding"/>
    <property type="evidence" value="ECO:0007669"/>
    <property type="project" value="InterPro"/>
</dbReference>
<dbReference type="Proteomes" id="UP001189122">
    <property type="component" value="Unassembled WGS sequence"/>
</dbReference>
<protein>
    <recommendedName>
        <fullName evidence="9">Protein kinase domain-containing protein</fullName>
    </recommendedName>
</protein>
<dbReference type="AlphaFoldDB" id="A0A7I8J335"/>
<evidence type="ECO:0000259" key="9">
    <source>
        <dbReference type="PROSITE" id="PS50011"/>
    </source>
</evidence>
<dbReference type="GO" id="GO:0016020">
    <property type="term" value="C:membrane"/>
    <property type="evidence" value="ECO:0007669"/>
    <property type="project" value="UniProtKB-SubCell"/>
</dbReference>
<dbReference type="EMBL" id="LR743596">
    <property type="protein sequence ID" value="CAA2625239.1"/>
    <property type="molecule type" value="Genomic_DNA"/>
</dbReference>